<protein>
    <recommendedName>
        <fullName evidence="5">DUF2911 domain-containing protein</fullName>
    </recommendedName>
</protein>
<keyword evidence="4" id="KW-1185">Reference proteome</keyword>
<feature type="repeat" description="TPR" evidence="1">
    <location>
        <begin position="319"/>
        <end position="352"/>
    </location>
</feature>
<evidence type="ECO:0000313" key="4">
    <source>
        <dbReference type="Proteomes" id="UP001501725"/>
    </source>
</evidence>
<accession>A0ABP8GF01</accession>
<dbReference type="Pfam" id="PF11138">
    <property type="entry name" value="DUF2911"/>
    <property type="match status" value="1"/>
</dbReference>
<evidence type="ECO:0008006" key="5">
    <source>
        <dbReference type="Google" id="ProtNLM"/>
    </source>
</evidence>
<reference evidence="4" key="1">
    <citation type="journal article" date="2019" name="Int. J. Syst. Evol. Microbiol.">
        <title>The Global Catalogue of Microorganisms (GCM) 10K type strain sequencing project: providing services to taxonomists for standard genome sequencing and annotation.</title>
        <authorList>
            <consortium name="The Broad Institute Genomics Platform"/>
            <consortium name="The Broad Institute Genome Sequencing Center for Infectious Disease"/>
            <person name="Wu L."/>
            <person name="Ma J."/>
        </authorList>
    </citation>
    <scope>NUCLEOTIDE SEQUENCE [LARGE SCALE GENOMIC DNA]</scope>
    <source>
        <strain evidence="4">JCM 17919</strain>
    </source>
</reference>
<evidence type="ECO:0000313" key="3">
    <source>
        <dbReference type="EMBL" id="GAA4323201.1"/>
    </source>
</evidence>
<dbReference type="EMBL" id="BAABGY010000004">
    <property type="protein sequence ID" value="GAA4323201.1"/>
    <property type="molecule type" value="Genomic_DNA"/>
</dbReference>
<dbReference type="Gene3D" id="1.25.40.10">
    <property type="entry name" value="Tetratricopeptide repeat domain"/>
    <property type="match status" value="1"/>
</dbReference>
<evidence type="ECO:0000256" key="1">
    <source>
        <dbReference type="PROSITE-ProRule" id="PRU00339"/>
    </source>
</evidence>
<dbReference type="SUPFAM" id="SSF48452">
    <property type="entry name" value="TPR-like"/>
    <property type="match status" value="1"/>
</dbReference>
<feature type="chain" id="PRO_5045204733" description="DUF2911 domain-containing protein" evidence="2">
    <location>
        <begin position="20"/>
        <end position="374"/>
    </location>
</feature>
<evidence type="ECO:0000256" key="2">
    <source>
        <dbReference type="SAM" id="SignalP"/>
    </source>
</evidence>
<dbReference type="InterPro" id="IPR019734">
    <property type="entry name" value="TPR_rpt"/>
</dbReference>
<dbReference type="InterPro" id="IPR021314">
    <property type="entry name" value="DUF2911"/>
</dbReference>
<gene>
    <name evidence="3" type="ORF">GCM10023184_09890</name>
</gene>
<organism evidence="3 4">
    <name type="scientific">Flaviaesturariibacter amylovorans</name>
    <dbReference type="NCBI Taxonomy" id="1084520"/>
    <lineage>
        <taxon>Bacteria</taxon>
        <taxon>Pseudomonadati</taxon>
        <taxon>Bacteroidota</taxon>
        <taxon>Chitinophagia</taxon>
        <taxon>Chitinophagales</taxon>
        <taxon>Chitinophagaceae</taxon>
        <taxon>Flaviaestuariibacter</taxon>
    </lineage>
</organism>
<sequence length="374" mass="40813">MKLPLYLTALLLASGLALRAQVPYNAAAPNGYTRKAIVSEQVGLTQVSITYHRPAVSGRAGKIWGGVVHKGFADPGFGNGKPAPWRAGANETTVIEFDKDVLIEGKPLPRGRYGLFVAYDSLQSSVIFSRRADAWGAFFYEEQDDVLRVAVQPRALEQSVELLRYEFVEQTPKGATVLLSWERRSIPFRVEVDLLAQQFEAFTIEAQHPQGFTAQGLTVAANWALQNNYRLDKALEWATMATRPGFPGDPTSFPALSVKALLLTRLGKTEEALAATRAALPHGNVQGVQQLGRQLLAARNNTAALEAFQYNYNKAPGQLLSLTGMARGLSAAGEYAKALEHAEKALPLAPNEANRKAIQSMIERLKAGKDINEQ</sequence>
<comment type="caution">
    <text evidence="3">The sequence shown here is derived from an EMBL/GenBank/DDBJ whole genome shotgun (WGS) entry which is preliminary data.</text>
</comment>
<proteinExistence type="predicted"/>
<keyword evidence="1" id="KW-0802">TPR repeat</keyword>
<dbReference type="InterPro" id="IPR011990">
    <property type="entry name" value="TPR-like_helical_dom_sf"/>
</dbReference>
<feature type="signal peptide" evidence="2">
    <location>
        <begin position="1"/>
        <end position="19"/>
    </location>
</feature>
<name>A0ABP8GF01_9BACT</name>
<dbReference type="Proteomes" id="UP001501725">
    <property type="component" value="Unassembled WGS sequence"/>
</dbReference>
<keyword evidence="2" id="KW-0732">Signal</keyword>
<dbReference type="PROSITE" id="PS50005">
    <property type="entry name" value="TPR"/>
    <property type="match status" value="1"/>
</dbReference>
<dbReference type="RefSeq" id="WP_345253858.1">
    <property type="nucleotide sequence ID" value="NZ_BAABGY010000004.1"/>
</dbReference>